<organism evidence="1 2">
    <name type="scientific">Trichonephila clavata</name>
    <name type="common">Joro spider</name>
    <name type="synonym">Nephila clavata</name>
    <dbReference type="NCBI Taxonomy" id="2740835"/>
    <lineage>
        <taxon>Eukaryota</taxon>
        <taxon>Metazoa</taxon>
        <taxon>Ecdysozoa</taxon>
        <taxon>Arthropoda</taxon>
        <taxon>Chelicerata</taxon>
        <taxon>Arachnida</taxon>
        <taxon>Araneae</taxon>
        <taxon>Araneomorphae</taxon>
        <taxon>Entelegynae</taxon>
        <taxon>Araneoidea</taxon>
        <taxon>Nephilidae</taxon>
        <taxon>Trichonephila</taxon>
    </lineage>
</organism>
<evidence type="ECO:0000313" key="2">
    <source>
        <dbReference type="Proteomes" id="UP000887116"/>
    </source>
</evidence>
<gene>
    <name evidence="1" type="primary">AVEN_219608_1</name>
    <name evidence="1" type="ORF">TNCT_590811</name>
</gene>
<protein>
    <submittedName>
        <fullName evidence="1">Uncharacterized protein</fullName>
    </submittedName>
</protein>
<proteinExistence type="predicted"/>
<comment type="caution">
    <text evidence="1">The sequence shown here is derived from an EMBL/GenBank/DDBJ whole genome shotgun (WGS) entry which is preliminary data.</text>
</comment>
<evidence type="ECO:0000313" key="1">
    <source>
        <dbReference type="EMBL" id="GFR07543.1"/>
    </source>
</evidence>
<reference evidence="1" key="1">
    <citation type="submission" date="2020-07" db="EMBL/GenBank/DDBJ databases">
        <title>Multicomponent nature underlies the extraordinary mechanical properties of spider dragline silk.</title>
        <authorList>
            <person name="Kono N."/>
            <person name="Nakamura H."/>
            <person name="Mori M."/>
            <person name="Yoshida Y."/>
            <person name="Ohtoshi R."/>
            <person name="Malay A.D."/>
            <person name="Moran D.A.P."/>
            <person name="Tomita M."/>
            <person name="Numata K."/>
            <person name="Arakawa K."/>
        </authorList>
    </citation>
    <scope>NUCLEOTIDE SEQUENCE</scope>
</reference>
<dbReference type="AlphaFoldDB" id="A0A8X6GN31"/>
<dbReference type="OrthoDB" id="6433230at2759"/>
<keyword evidence="2" id="KW-1185">Reference proteome</keyword>
<name>A0A8X6GN31_TRICU</name>
<accession>A0A8X6GN31</accession>
<sequence length="107" mass="12351">MFDFPYCDGDDFLISAKKHKGSCEKPKYDLDLSTSDGGVEKNIPHYVIHLGKGLLLEIKNFRSNYYVRLSKVGKVSEVRNRFNIPLIRLETLHKGIEAIMDYVKNCR</sequence>
<dbReference type="EMBL" id="BMAO01036025">
    <property type="protein sequence ID" value="GFR07543.1"/>
    <property type="molecule type" value="Genomic_DNA"/>
</dbReference>
<dbReference type="Proteomes" id="UP000887116">
    <property type="component" value="Unassembled WGS sequence"/>
</dbReference>